<reference evidence="12 13" key="1">
    <citation type="submission" date="2019-01" db="EMBL/GenBank/DDBJ databases">
        <title>Halorientalis sp. F13-25 a new haloarchaeum isolated from hypersaline water.</title>
        <authorList>
            <person name="Ana D.-V."/>
            <person name="Cristina S.-P."/>
            <person name="Antonio V."/>
        </authorList>
    </citation>
    <scope>NUCLEOTIDE SEQUENCE [LARGE SCALE GENOMIC DNA]</scope>
    <source>
        <strain evidence="12 13">F13-25</strain>
    </source>
</reference>
<evidence type="ECO:0000256" key="6">
    <source>
        <dbReference type="ARBA" id="ARBA00022723"/>
    </source>
</evidence>
<accession>A0A498L7F3</accession>
<evidence type="ECO:0000313" key="13">
    <source>
        <dbReference type="Proteomes" id="UP000289691"/>
    </source>
</evidence>
<dbReference type="Proteomes" id="UP000289691">
    <property type="component" value="Unassembled WGS sequence"/>
</dbReference>
<dbReference type="GO" id="GO:0003899">
    <property type="term" value="F:DNA-directed RNA polymerase activity"/>
    <property type="evidence" value="ECO:0007669"/>
    <property type="project" value="UniProtKB-UniRule"/>
</dbReference>
<comment type="similarity">
    <text evidence="9">Belongs to the archaeal DnaG primase family.</text>
</comment>
<comment type="function">
    <text evidence="9">RNA polymerase that catalyzes the synthesis of short RNA molecules used as primers for DNA polymerase during DNA replication.</text>
</comment>
<evidence type="ECO:0000256" key="4">
    <source>
        <dbReference type="ARBA" id="ARBA00022695"/>
    </source>
</evidence>
<comment type="subunit">
    <text evidence="9">Forms a ternary complex with MCM helicase and DNA.</text>
</comment>
<protein>
    <recommendedName>
        <fullName evidence="9">DNA primase DnaG</fullName>
        <ecNumber evidence="9">2.7.7.101</ecNumber>
    </recommendedName>
</protein>
<dbReference type="GO" id="GO:0000178">
    <property type="term" value="C:exosome (RNase complex)"/>
    <property type="evidence" value="ECO:0007669"/>
    <property type="project" value="InterPro"/>
</dbReference>
<dbReference type="PANTHER" id="PTHR30313:SF2">
    <property type="entry name" value="DNA PRIMASE"/>
    <property type="match status" value="1"/>
</dbReference>
<name>A0A498L7F3_9EURY</name>
<dbReference type="GO" id="GO:0006269">
    <property type="term" value="P:DNA replication, synthesis of primer"/>
    <property type="evidence" value="ECO:0007669"/>
    <property type="project" value="UniProtKB-UniRule"/>
</dbReference>
<dbReference type="SUPFAM" id="SSF56731">
    <property type="entry name" value="DNA primase core"/>
    <property type="match status" value="1"/>
</dbReference>
<gene>
    <name evidence="9" type="primary">dnaG</name>
    <name evidence="12" type="ORF">EAF64_03265</name>
</gene>
<dbReference type="GO" id="GO:0046872">
    <property type="term" value="F:metal ion binding"/>
    <property type="evidence" value="ECO:0007669"/>
    <property type="project" value="UniProtKB-KW"/>
</dbReference>
<evidence type="ECO:0000256" key="1">
    <source>
        <dbReference type="ARBA" id="ARBA00022478"/>
    </source>
</evidence>
<dbReference type="RefSeq" id="WP_129067528.1">
    <property type="nucleotide sequence ID" value="NZ_RDFA01000001.1"/>
</dbReference>
<dbReference type="InterPro" id="IPR020607">
    <property type="entry name" value="Primase_DnaG_arc"/>
</dbReference>
<evidence type="ECO:0000256" key="3">
    <source>
        <dbReference type="ARBA" id="ARBA00022679"/>
    </source>
</evidence>
<feature type="compositionally biased region" description="Polar residues" evidence="10">
    <location>
        <begin position="292"/>
        <end position="304"/>
    </location>
</feature>
<dbReference type="GO" id="GO:0008143">
    <property type="term" value="F:poly(A) binding"/>
    <property type="evidence" value="ECO:0007669"/>
    <property type="project" value="InterPro"/>
</dbReference>
<dbReference type="CDD" id="cd01029">
    <property type="entry name" value="TOPRIM_primases"/>
    <property type="match status" value="1"/>
</dbReference>
<dbReference type="Pfam" id="PF13662">
    <property type="entry name" value="Toprim_4"/>
    <property type="match status" value="1"/>
</dbReference>
<dbReference type="AlphaFoldDB" id="A0A498L7F3"/>
<evidence type="ECO:0000256" key="10">
    <source>
        <dbReference type="SAM" id="MobiDB-lite"/>
    </source>
</evidence>
<dbReference type="SMART" id="SM00493">
    <property type="entry name" value="TOPRIM"/>
    <property type="match status" value="1"/>
</dbReference>
<dbReference type="InterPro" id="IPR034154">
    <property type="entry name" value="TOPRIM_DnaG/twinkle"/>
</dbReference>
<dbReference type="PANTHER" id="PTHR30313">
    <property type="entry name" value="DNA PRIMASE"/>
    <property type="match status" value="1"/>
</dbReference>
<evidence type="ECO:0000259" key="11">
    <source>
        <dbReference type="PROSITE" id="PS50880"/>
    </source>
</evidence>
<dbReference type="PROSITE" id="PS50880">
    <property type="entry name" value="TOPRIM"/>
    <property type="match status" value="1"/>
</dbReference>
<feature type="region of interest" description="Disordered" evidence="10">
    <location>
        <begin position="263"/>
        <end position="351"/>
    </location>
</feature>
<dbReference type="GO" id="GO:0005737">
    <property type="term" value="C:cytoplasm"/>
    <property type="evidence" value="ECO:0007669"/>
    <property type="project" value="TreeGrafter"/>
</dbReference>
<dbReference type="GO" id="GO:1990077">
    <property type="term" value="C:primosome complex"/>
    <property type="evidence" value="ECO:0007669"/>
    <property type="project" value="UniProtKB-KW"/>
</dbReference>
<dbReference type="OrthoDB" id="8643at2157"/>
<proteinExistence type="inferred from homology"/>
<keyword evidence="13" id="KW-1185">Reference proteome</keyword>
<feature type="compositionally biased region" description="Acidic residues" evidence="10">
    <location>
        <begin position="314"/>
        <end position="345"/>
    </location>
</feature>
<comment type="caution">
    <text evidence="12">The sequence shown here is derived from an EMBL/GenBank/DDBJ whole genome shotgun (WGS) entry which is preliminary data.</text>
</comment>
<evidence type="ECO:0000256" key="7">
    <source>
        <dbReference type="ARBA" id="ARBA00022842"/>
    </source>
</evidence>
<organism evidence="12 13">
    <name type="scientific">Halorientalis pallida</name>
    <dbReference type="NCBI Taxonomy" id="2479928"/>
    <lineage>
        <taxon>Archaea</taxon>
        <taxon>Methanobacteriati</taxon>
        <taxon>Methanobacteriota</taxon>
        <taxon>Stenosarchaea group</taxon>
        <taxon>Halobacteria</taxon>
        <taxon>Halobacteriales</taxon>
        <taxon>Haloarculaceae</taxon>
        <taxon>Halorientalis</taxon>
    </lineage>
</organism>
<dbReference type="InterPro" id="IPR006171">
    <property type="entry name" value="TOPRIM_dom"/>
</dbReference>
<feature type="domain" description="Toprim" evidence="11">
    <location>
        <begin position="166"/>
        <end position="252"/>
    </location>
</feature>
<evidence type="ECO:0000256" key="2">
    <source>
        <dbReference type="ARBA" id="ARBA00022515"/>
    </source>
</evidence>
<dbReference type="HAMAP" id="MF_00007">
    <property type="entry name" value="DNA_primase_DnaG_arc"/>
    <property type="match status" value="1"/>
</dbReference>
<dbReference type="Gene3D" id="3.40.1360.10">
    <property type="match status" value="1"/>
</dbReference>
<keyword evidence="7" id="KW-0460">Magnesium</keyword>
<evidence type="ECO:0000256" key="5">
    <source>
        <dbReference type="ARBA" id="ARBA00022705"/>
    </source>
</evidence>
<keyword evidence="5 9" id="KW-0235">DNA replication</keyword>
<evidence type="ECO:0000256" key="9">
    <source>
        <dbReference type="HAMAP-Rule" id="MF_00007"/>
    </source>
</evidence>
<keyword evidence="8 9" id="KW-0804">Transcription</keyword>
<keyword evidence="6" id="KW-0479">Metal-binding</keyword>
<comment type="catalytic activity">
    <reaction evidence="9">
        <text>ssDNA + n NTP = ssDNA/pppN(pN)n-1 hybrid + (n-1) diphosphate.</text>
        <dbReference type="EC" id="2.7.7.101"/>
    </reaction>
</comment>
<dbReference type="EC" id="2.7.7.101" evidence="9"/>
<dbReference type="GO" id="GO:0000428">
    <property type="term" value="C:DNA-directed RNA polymerase complex"/>
    <property type="evidence" value="ECO:0007669"/>
    <property type="project" value="UniProtKB-KW"/>
</dbReference>
<evidence type="ECO:0000256" key="8">
    <source>
        <dbReference type="ARBA" id="ARBA00023163"/>
    </source>
</evidence>
<keyword evidence="2 9" id="KW-0639">Primosome</keyword>
<sequence>MQDSAKYLIHADVVADGVVERSDVVGAVFGQTEGLLGSELDLRALQESSKVGRIDVEIQSEGGRSYGEATIASGLDKVETAILAAALETIDRVGPCRADFQVTKLEDVRAAKRREIVKRATDLLAEFEGEVARSADLIEEVRQAVRVEDITEYEGLPAGPRVSDSDAIIVVEGRADVLQLLKYGIKNAVAVEGTDVPQPVADLTRERTVTAFLDGDRGGDLILKELQQVGDVDYAAFAPEHRSVEDLARDEVMAALREKVPMESVAGASSPHETVAATDGSARPAPPEATDDPQSTATPETADTASADRSAEDATTEADTIEDTTDDDTAATTDAADESTDDESATDAPADPETLAGHVQAVVDANSGTVVLLDGEFREFASAPASEAFDAVADADVTPTTVVLDGELDQRVLDVAAQRGVEQIVPHSTGEFVKQPTGVRIRTADQF</sequence>
<dbReference type="InterPro" id="IPR050219">
    <property type="entry name" value="DnaG_primase"/>
</dbReference>
<dbReference type="NCBIfam" id="NF003108">
    <property type="entry name" value="PRK04031.1-1"/>
    <property type="match status" value="1"/>
</dbReference>
<keyword evidence="3 9" id="KW-0808">Transferase</keyword>
<dbReference type="EMBL" id="RDFA01000001">
    <property type="protein sequence ID" value="RXK51665.1"/>
    <property type="molecule type" value="Genomic_DNA"/>
</dbReference>
<keyword evidence="4 9" id="KW-0548">Nucleotidyltransferase</keyword>
<keyword evidence="1 9" id="KW-0240">DNA-directed RNA polymerase</keyword>
<evidence type="ECO:0000313" key="12">
    <source>
        <dbReference type="EMBL" id="RXK51665.1"/>
    </source>
</evidence>